<protein>
    <submittedName>
        <fullName evidence="2">SDR family oxidoreductase</fullName>
    </submittedName>
</protein>
<proteinExistence type="inferred from homology"/>
<reference evidence="3" key="1">
    <citation type="journal article" date="2019" name="Int. J. Syst. Evol. Microbiol.">
        <title>The Global Catalogue of Microorganisms (GCM) 10K type strain sequencing project: providing services to taxonomists for standard genome sequencing and annotation.</title>
        <authorList>
            <consortium name="The Broad Institute Genomics Platform"/>
            <consortium name="The Broad Institute Genome Sequencing Center for Infectious Disease"/>
            <person name="Wu L."/>
            <person name="Ma J."/>
        </authorList>
    </citation>
    <scope>NUCLEOTIDE SEQUENCE [LARGE SCALE GENOMIC DNA]</scope>
    <source>
        <strain evidence="3">CGMCC 4.7277</strain>
    </source>
</reference>
<keyword evidence="3" id="KW-1185">Reference proteome</keyword>
<accession>A0ABW0Q8J8</accession>
<gene>
    <name evidence="2" type="ORF">ACFPP7_03630</name>
</gene>
<dbReference type="PANTHER" id="PTHR42879:SF6">
    <property type="entry name" value="NADPH-DEPENDENT REDUCTASE BACG"/>
    <property type="match status" value="1"/>
</dbReference>
<dbReference type="Gene3D" id="3.40.50.720">
    <property type="entry name" value="NAD(P)-binding Rossmann-like Domain"/>
    <property type="match status" value="1"/>
</dbReference>
<sequence length="263" mass="27411">MMAKEFAGKIVVITGGSRGIGHGIAAAFAAEGAQTVLVASSQSNLEAAADAIARSGAMRPAICAADLRKEDGCKQVFKWVSGRYGRCDILVNSAGATRAGAFVDLTEEAWQDGFALKFFGCVNLCRLFWPLLASARGHVVNIIGGAARTPDPGFLIGGSVNAAMHNFTKGLSGLGKREGVNVNAILPGLTETARVEQIFRQRALASGKSLEEERAAQIEREGLARLGTPEDVAALALFLSSERARHIQGTAIAVDGGGTPGLY</sequence>
<comment type="similarity">
    <text evidence="1">Belongs to the short-chain dehydrogenases/reductases (SDR) family.</text>
</comment>
<dbReference type="SUPFAM" id="SSF51735">
    <property type="entry name" value="NAD(P)-binding Rossmann-fold domains"/>
    <property type="match status" value="1"/>
</dbReference>
<comment type="caution">
    <text evidence="2">The sequence shown here is derived from an EMBL/GenBank/DDBJ whole genome shotgun (WGS) entry which is preliminary data.</text>
</comment>
<organism evidence="2 3">
    <name type="scientific">Polaromonas jejuensis</name>
    <dbReference type="NCBI Taxonomy" id="457502"/>
    <lineage>
        <taxon>Bacteria</taxon>
        <taxon>Pseudomonadati</taxon>
        <taxon>Pseudomonadota</taxon>
        <taxon>Betaproteobacteria</taxon>
        <taxon>Burkholderiales</taxon>
        <taxon>Comamonadaceae</taxon>
        <taxon>Polaromonas</taxon>
    </lineage>
</organism>
<name>A0ABW0Q8J8_9BURK</name>
<evidence type="ECO:0000256" key="1">
    <source>
        <dbReference type="ARBA" id="ARBA00006484"/>
    </source>
</evidence>
<dbReference type="InterPro" id="IPR036291">
    <property type="entry name" value="NAD(P)-bd_dom_sf"/>
</dbReference>
<dbReference type="InterPro" id="IPR050259">
    <property type="entry name" value="SDR"/>
</dbReference>
<dbReference type="Proteomes" id="UP001596084">
    <property type="component" value="Unassembled WGS sequence"/>
</dbReference>
<dbReference type="Pfam" id="PF13561">
    <property type="entry name" value="adh_short_C2"/>
    <property type="match status" value="1"/>
</dbReference>
<evidence type="ECO:0000313" key="2">
    <source>
        <dbReference type="EMBL" id="MFC5520007.1"/>
    </source>
</evidence>
<dbReference type="PANTHER" id="PTHR42879">
    <property type="entry name" value="3-OXOACYL-(ACYL-CARRIER-PROTEIN) REDUCTASE"/>
    <property type="match status" value="1"/>
</dbReference>
<dbReference type="PRINTS" id="PR00081">
    <property type="entry name" value="GDHRDH"/>
</dbReference>
<dbReference type="InterPro" id="IPR002347">
    <property type="entry name" value="SDR_fam"/>
</dbReference>
<dbReference type="EMBL" id="JBHSMX010000008">
    <property type="protein sequence ID" value="MFC5520007.1"/>
    <property type="molecule type" value="Genomic_DNA"/>
</dbReference>
<evidence type="ECO:0000313" key="3">
    <source>
        <dbReference type="Proteomes" id="UP001596084"/>
    </source>
</evidence>